<evidence type="ECO:0000259" key="3">
    <source>
        <dbReference type="PROSITE" id="PS50110"/>
    </source>
</evidence>
<dbReference type="CDD" id="cd00156">
    <property type="entry name" value="REC"/>
    <property type="match status" value="1"/>
</dbReference>
<name>E3JCB0_PSEI1</name>
<keyword evidence="5" id="KW-1185">Reference proteome</keyword>
<dbReference type="InterPro" id="IPR050595">
    <property type="entry name" value="Bact_response_regulator"/>
</dbReference>
<dbReference type="PROSITE" id="PS50110">
    <property type="entry name" value="RESPONSE_REGULATORY"/>
    <property type="match status" value="1"/>
</dbReference>
<dbReference type="SUPFAM" id="SSF52172">
    <property type="entry name" value="CheY-like"/>
    <property type="match status" value="1"/>
</dbReference>
<dbReference type="PANTHER" id="PTHR44591:SF3">
    <property type="entry name" value="RESPONSE REGULATORY DOMAIN-CONTAINING PROTEIN"/>
    <property type="match status" value="1"/>
</dbReference>
<dbReference type="eggNOG" id="COG2204">
    <property type="taxonomic scope" value="Bacteria"/>
</dbReference>
<dbReference type="GO" id="GO:0000160">
    <property type="term" value="P:phosphorelay signal transduction system"/>
    <property type="evidence" value="ECO:0007669"/>
    <property type="project" value="InterPro"/>
</dbReference>
<dbReference type="PANTHER" id="PTHR44591">
    <property type="entry name" value="STRESS RESPONSE REGULATOR PROTEIN 1"/>
    <property type="match status" value="1"/>
</dbReference>
<feature type="modified residue" description="4-aspartylphosphate" evidence="2">
    <location>
        <position position="61"/>
    </location>
</feature>
<protein>
    <submittedName>
        <fullName evidence="4">Response regulator receiver protein</fullName>
    </submittedName>
</protein>
<dbReference type="RefSeq" id="WP_013427810.1">
    <property type="nucleotide sequence ID" value="NC_014666.1"/>
</dbReference>
<dbReference type="EMBL" id="CP002299">
    <property type="protein sequence ID" value="ADP84699.1"/>
    <property type="molecule type" value="Genomic_DNA"/>
</dbReference>
<dbReference type="SMART" id="SM00448">
    <property type="entry name" value="REC"/>
    <property type="match status" value="1"/>
</dbReference>
<reference evidence="4 5" key="1">
    <citation type="submission" date="2010-10" db="EMBL/GenBank/DDBJ databases">
        <title>Complete sequence of Frankia sp. EuI1c.</title>
        <authorList>
            <consortium name="US DOE Joint Genome Institute"/>
            <person name="Lucas S."/>
            <person name="Copeland A."/>
            <person name="Lapidus A."/>
            <person name="Cheng J.-F."/>
            <person name="Bruce D."/>
            <person name="Goodwin L."/>
            <person name="Pitluck S."/>
            <person name="Chertkov O."/>
            <person name="Detter J.C."/>
            <person name="Han C."/>
            <person name="Tapia R."/>
            <person name="Land M."/>
            <person name="Hauser L."/>
            <person name="Jeffries C."/>
            <person name="Kyrpides N."/>
            <person name="Ivanova N."/>
            <person name="Mikhailova N."/>
            <person name="Beauchemin N."/>
            <person name="Sen A."/>
            <person name="Sur S.A."/>
            <person name="Gtari M."/>
            <person name="Wall L."/>
            <person name="Tisa L."/>
            <person name="Woyke T."/>
        </authorList>
    </citation>
    <scope>NUCLEOTIDE SEQUENCE [LARGE SCALE GENOMIC DNA]</scope>
    <source>
        <strain evidence="5">DSM 45817 / CECT 9037 / EuI1c</strain>
    </source>
</reference>
<keyword evidence="1 2" id="KW-0597">Phosphoprotein</keyword>
<accession>E3JCB0</accession>
<evidence type="ECO:0000256" key="2">
    <source>
        <dbReference type="PROSITE-ProRule" id="PRU00169"/>
    </source>
</evidence>
<evidence type="ECO:0000313" key="5">
    <source>
        <dbReference type="Proteomes" id="UP000002484"/>
    </source>
</evidence>
<dbReference type="AlphaFoldDB" id="E3JCB0"/>
<dbReference type="InterPro" id="IPR011006">
    <property type="entry name" value="CheY-like_superfamily"/>
</dbReference>
<sequence length="132" mass="14124">MRAIGTRPYIPGRALIVDDNDMIRTLVSRLLSHDGHEVDAAASVEDALALPVADYHALIIDVRLGAERGTDLIERLRSQDPSMPARCLLLTGGIDDDLPPDVAVLYKPFTADDLSAAVRALGDVQPSGASPR</sequence>
<dbReference type="InParanoid" id="E3JCB0"/>
<proteinExistence type="predicted"/>
<dbReference type="Proteomes" id="UP000002484">
    <property type="component" value="Chromosome"/>
</dbReference>
<organism evidence="4 5">
    <name type="scientific">Pseudofrankia inefficax (strain DSM 45817 / CECT 9037 / DDB 130130 / EuI1c)</name>
    <name type="common">Frankia inefficax</name>
    <dbReference type="NCBI Taxonomy" id="298654"/>
    <lineage>
        <taxon>Bacteria</taxon>
        <taxon>Bacillati</taxon>
        <taxon>Actinomycetota</taxon>
        <taxon>Actinomycetes</taxon>
        <taxon>Frankiales</taxon>
        <taxon>Frankiaceae</taxon>
        <taxon>Pseudofrankia</taxon>
    </lineage>
</organism>
<dbReference type="Gene3D" id="3.40.50.2300">
    <property type="match status" value="1"/>
</dbReference>
<dbReference type="KEGG" id="fri:FraEuI1c_6730"/>
<dbReference type="Pfam" id="PF00072">
    <property type="entry name" value="Response_reg"/>
    <property type="match status" value="1"/>
</dbReference>
<evidence type="ECO:0000313" key="4">
    <source>
        <dbReference type="EMBL" id="ADP84699.1"/>
    </source>
</evidence>
<dbReference type="InterPro" id="IPR001789">
    <property type="entry name" value="Sig_transdc_resp-reg_receiver"/>
</dbReference>
<evidence type="ECO:0000256" key="1">
    <source>
        <dbReference type="ARBA" id="ARBA00022553"/>
    </source>
</evidence>
<dbReference type="STRING" id="298654.FraEuI1c_6730"/>
<feature type="domain" description="Response regulatory" evidence="3">
    <location>
        <begin position="13"/>
        <end position="122"/>
    </location>
</feature>
<gene>
    <name evidence="4" type="ordered locus">FraEuI1c_6730</name>
</gene>
<dbReference type="HOGENOM" id="CLU_000445_69_14_11"/>